<sequence>MGRVGQLLHLPLGVVGHTAPPLTPELDEALLIETIICRVLLDSADNRCPLGAQLRGHEIPSHPLRSRCRKANPLSACTWCQVHEGHRLGQSPYHCSHN</sequence>
<accession>A0AAD9CUZ9</accession>
<gene>
    <name evidence="1" type="ORF">DB88DRAFT_496851</name>
</gene>
<evidence type="ECO:0000313" key="1">
    <source>
        <dbReference type="EMBL" id="KAK1922010.1"/>
    </source>
</evidence>
<name>A0AAD9CUZ9_PAPLA</name>
<protein>
    <submittedName>
        <fullName evidence="1">Uncharacterized protein</fullName>
    </submittedName>
</protein>
<keyword evidence="2" id="KW-1185">Reference proteome</keyword>
<evidence type="ECO:0000313" key="2">
    <source>
        <dbReference type="Proteomes" id="UP001182556"/>
    </source>
</evidence>
<dbReference type="EMBL" id="JAODAN010000009">
    <property type="protein sequence ID" value="KAK1922010.1"/>
    <property type="molecule type" value="Genomic_DNA"/>
</dbReference>
<reference evidence="1" key="1">
    <citation type="submission" date="2023-02" db="EMBL/GenBank/DDBJ databases">
        <title>Identification and recombinant expression of a fungal hydrolase from Papiliotrema laurentii that hydrolyzes apple cutin and clears colloidal polyester polyurethane.</title>
        <authorList>
            <consortium name="DOE Joint Genome Institute"/>
            <person name="Roman V.A."/>
            <person name="Bojanowski C."/>
            <person name="Crable B.R."/>
            <person name="Wagner D.N."/>
            <person name="Hung C.S."/>
            <person name="Nadeau L.J."/>
            <person name="Schratz L."/>
            <person name="Haridas S."/>
            <person name="Pangilinan J."/>
            <person name="Lipzen A."/>
            <person name="Na H."/>
            <person name="Yan M."/>
            <person name="Ng V."/>
            <person name="Grigoriev I.V."/>
            <person name="Spatafora J.W."/>
            <person name="Barlow D."/>
            <person name="Biffinger J."/>
            <person name="Kelley-Loughnane N."/>
            <person name="Varaljay V.A."/>
            <person name="Crookes-Goodson W.J."/>
        </authorList>
    </citation>
    <scope>NUCLEOTIDE SEQUENCE</scope>
    <source>
        <strain evidence="1">5307AH</strain>
    </source>
</reference>
<proteinExistence type="predicted"/>
<organism evidence="1 2">
    <name type="scientific">Papiliotrema laurentii</name>
    <name type="common">Cryptococcus laurentii</name>
    <dbReference type="NCBI Taxonomy" id="5418"/>
    <lineage>
        <taxon>Eukaryota</taxon>
        <taxon>Fungi</taxon>
        <taxon>Dikarya</taxon>
        <taxon>Basidiomycota</taxon>
        <taxon>Agaricomycotina</taxon>
        <taxon>Tremellomycetes</taxon>
        <taxon>Tremellales</taxon>
        <taxon>Rhynchogastremaceae</taxon>
        <taxon>Papiliotrema</taxon>
    </lineage>
</organism>
<comment type="caution">
    <text evidence="1">The sequence shown here is derived from an EMBL/GenBank/DDBJ whole genome shotgun (WGS) entry which is preliminary data.</text>
</comment>
<dbReference type="AlphaFoldDB" id="A0AAD9CUZ9"/>
<dbReference type="Proteomes" id="UP001182556">
    <property type="component" value="Unassembled WGS sequence"/>
</dbReference>